<dbReference type="InterPro" id="IPR050390">
    <property type="entry name" value="C5-Methyltransferase"/>
</dbReference>
<name>A0AAV3X4L4_9CYAN</name>
<accession>A0AAV3X4L4</accession>
<keyword evidence="3 8" id="KW-0808">Transferase</keyword>
<dbReference type="PROSITE" id="PS50818">
    <property type="entry name" value="INTEIN_C_TER"/>
    <property type="match status" value="1"/>
</dbReference>
<protein>
    <recommendedName>
        <fullName evidence="1">DNA (cytosine-5-)-methyltransferase</fullName>
        <ecNumber evidence="1">2.1.1.37</ecNumber>
    </recommendedName>
</protein>
<dbReference type="NCBIfam" id="TIGR00675">
    <property type="entry name" value="dcm"/>
    <property type="match status" value="1"/>
</dbReference>
<dbReference type="GO" id="GO:0044027">
    <property type="term" value="P:negative regulation of gene expression via chromosomal CpG island methylation"/>
    <property type="evidence" value="ECO:0007669"/>
    <property type="project" value="TreeGrafter"/>
</dbReference>
<keyword evidence="4 8" id="KW-0949">S-adenosyl-L-methionine</keyword>
<dbReference type="CDD" id="cd00081">
    <property type="entry name" value="Hint"/>
    <property type="match status" value="1"/>
</dbReference>
<feature type="active site" evidence="8">
    <location>
        <position position="451"/>
    </location>
</feature>
<keyword evidence="7" id="KW-0651">Protein splicing</keyword>
<dbReference type="InterPro" id="IPR006142">
    <property type="entry name" value="INTEIN"/>
</dbReference>
<dbReference type="InterPro" id="IPR027434">
    <property type="entry name" value="Homing_endonucl"/>
</dbReference>
<dbReference type="AlphaFoldDB" id="A0AAV3X4L4"/>
<feature type="domain" description="DOD-type homing endonuclease" evidence="9">
    <location>
        <begin position="238"/>
        <end position="369"/>
    </location>
</feature>
<dbReference type="SMART" id="SM00306">
    <property type="entry name" value="HintN"/>
    <property type="match status" value="1"/>
</dbReference>
<dbReference type="EMBL" id="BLAY01000010">
    <property type="protein sequence ID" value="GET36238.1"/>
    <property type="molecule type" value="Genomic_DNA"/>
</dbReference>
<dbReference type="PANTHER" id="PTHR10629:SF52">
    <property type="entry name" value="DNA (CYTOSINE-5)-METHYLTRANSFERASE 1"/>
    <property type="match status" value="1"/>
</dbReference>
<evidence type="ECO:0000256" key="2">
    <source>
        <dbReference type="ARBA" id="ARBA00022603"/>
    </source>
</evidence>
<dbReference type="SUPFAM" id="SSF55608">
    <property type="entry name" value="Homing endonucleases"/>
    <property type="match status" value="1"/>
</dbReference>
<proteinExistence type="inferred from homology"/>
<dbReference type="GO" id="GO:0009307">
    <property type="term" value="P:DNA restriction-modification system"/>
    <property type="evidence" value="ECO:0007669"/>
    <property type="project" value="UniProtKB-KW"/>
</dbReference>
<dbReference type="Pfam" id="PF00145">
    <property type="entry name" value="DNA_methylase"/>
    <property type="match status" value="2"/>
</dbReference>
<organism evidence="10 11">
    <name type="scientific">Microseira wollei NIES-4236</name>
    <dbReference type="NCBI Taxonomy" id="2530354"/>
    <lineage>
        <taxon>Bacteria</taxon>
        <taxon>Bacillati</taxon>
        <taxon>Cyanobacteriota</taxon>
        <taxon>Cyanophyceae</taxon>
        <taxon>Oscillatoriophycideae</taxon>
        <taxon>Aerosakkonematales</taxon>
        <taxon>Aerosakkonemataceae</taxon>
        <taxon>Microseira</taxon>
    </lineage>
</organism>
<evidence type="ECO:0000256" key="6">
    <source>
        <dbReference type="ARBA" id="ARBA00022813"/>
    </source>
</evidence>
<evidence type="ECO:0000259" key="9">
    <source>
        <dbReference type="PROSITE" id="PS50819"/>
    </source>
</evidence>
<dbReference type="InterPro" id="IPR004042">
    <property type="entry name" value="Intein_endonuc_central"/>
</dbReference>
<evidence type="ECO:0000313" key="11">
    <source>
        <dbReference type="Proteomes" id="UP001050975"/>
    </source>
</evidence>
<dbReference type="Gene3D" id="3.90.120.10">
    <property type="entry name" value="DNA Methylase, subunit A, domain 2"/>
    <property type="match status" value="1"/>
</dbReference>
<dbReference type="GO" id="GO:0032259">
    <property type="term" value="P:methylation"/>
    <property type="evidence" value="ECO:0007669"/>
    <property type="project" value="UniProtKB-KW"/>
</dbReference>
<keyword evidence="5" id="KW-0680">Restriction system</keyword>
<evidence type="ECO:0000256" key="8">
    <source>
        <dbReference type="PROSITE-ProRule" id="PRU01016"/>
    </source>
</evidence>
<keyword evidence="11" id="KW-1185">Reference proteome</keyword>
<dbReference type="InterPro" id="IPR030934">
    <property type="entry name" value="Intein_C"/>
</dbReference>
<dbReference type="GO" id="GO:0003886">
    <property type="term" value="F:DNA (cytosine-5-)-methyltransferase activity"/>
    <property type="evidence" value="ECO:0007669"/>
    <property type="project" value="UniProtKB-EC"/>
</dbReference>
<evidence type="ECO:0000256" key="7">
    <source>
        <dbReference type="ARBA" id="ARBA00023000"/>
    </source>
</evidence>
<dbReference type="PROSITE" id="PS51679">
    <property type="entry name" value="SAM_MT_C5"/>
    <property type="match status" value="1"/>
</dbReference>
<evidence type="ECO:0000256" key="3">
    <source>
        <dbReference type="ARBA" id="ARBA00022679"/>
    </source>
</evidence>
<dbReference type="Gene3D" id="3.10.28.10">
    <property type="entry name" value="Homing endonucleases"/>
    <property type="match status" value="1"/>
</dbReference>
<dbReference type="PANTHER" id="PTHR10629">
    <property type="entry name" value="CYTOSINE-SPECIFIC METHYLTRANSFERASE"/>
    <property type="match status" value="1"/>
</dbReference>
<dbReference type="InterPro" id="IPR029063">
    <property type="entry name" value="SAM-dependent_MTases_sf"/>
</dbReference>
<evidence type="ECO:0000313" key="10">
    <source>
        <dbReference type="EMBL" id="GET36238.1"/>
    </source>
</evidence>
<dbReference type="SUPFAM" id="SSF53335">
    <property type="entry name" value="S-adenosyl-L-methionine-dependent methyltransferases"/>
    <property type="match status" value="2"/>
</dbReference>
<dbReference type="InterPro" id="IPR003587">
    <property type="entry name" value="Hint_dom_N"/>
</dbReference>
<dbReference type="InterPro" id="IPR036844">
    <property type="entry name" value="Hint_dom_sf"/>
</dbReference>
<dbReference type="InterPro" id="IPR001525">
    <property type="entry name" value="C5_MeTfrase"/>
</dbReference>
<evidence type="ECO:0000256" key="5">
    <source>
        <dbReference type="ARBA" id="ARBA00022747"/>
    </source>
</evidence>
<comment type="similarity">
    <text evidence="8">Belongs to the class I-like SAM-binding methyltransferase superfamily. C5-methyltransferase family.</text>
</comment>
<keyword evidence="6" id="KW-0068">Autocatalytic cleavage</keyword>
<dbReference type="PROSITE" id="PS50817">
    <property type="entry name" value="INTEIN_N_TER"/>
    <property type="match status" value="1"/>
</dbReference>
<reference evidence="10" key="1">
    <citation type="submission" date="2019-10" db="EMBL/GenBank/DDBJ databases">
        <title>Draft genome sequece of Microseira wollei NIES-4236.</title>
        <authorList>
            <person name="Yamaguchi H."/>
            <person name="Suzuki S."/>
            <person name="Kawachi M."/>
        </authorList>
    </citation>
    <scope>NUCLEOTIDE SEQUENCE</scope>
    <source>
        <strain evidence="10">NIES-4236</strain>
    </source>
</reference>
<dbReference type="Gene3D" id="2.170.16.10">
    <property type="entry name" value="Hedgehog/Intein (Hint) domain"/>
    <property type="match status" value="1"/>
</dbReference>
<dbReference type="EC" id="2.1.1.37" evidence="1"/>
<sequence>MYRQLSLFELPYTEPNVQEPSAATATVIELFAGAGGLALGLEKAGLGAKALIEIDKDAVATLRHNRPEWNVIHGDVSKVSFQGMTADIVTGGFPCFVSGTQVLTDSGYKEIESVDFEDLLLTHTGTFRPIVNIQRKNFSGNLYRLKVMYLGEEITCTPEHPFFALERKRVWNNSVRRYGFILSNPAWVNADQLTQHHYVGIKVNEESVLPCFSFLLKQNSDTAIEVSPDFGDKNLWFLMGYFLGDGWIEDTLKPDGRPTYKIRFAVADKNREVVLGKLQAVLPLTSKQCRTGASEKFGCSSAMWYHLLKSFGKYAQGKKIPEWVQNAPKEYIEEFLDGFIAADGCTNSITSVSYNVIAGLQRLFLKLGKSTHIIISHQPVEKIIEGRLVKTKTYMLRGFNSGNHAVIFKDGYAWFKIKRVNLLPVENQEVFNFEVADDNSYCVQQVVVHNCQSFSYAGKGLGFEDTRGTLFYEFARCIKEVQPKLFLAENVKGLISHQKSQTLKTVLSVLESLGYNIQYRLLNAVNYDVPQKRERIIIVGTRPGIRFQYPAPSPKILTLRDALKDVPPSEGMKYSPKRSAVLALVPPGGCWRDLPEEIQKSFMMKSYYLTGGRTGMARRISWDEPSLTLTTSPSQKQTERCHPEETRPFTVREYARIQTFPDDWEFIGGMGSKYKQIGNAVPVSFAYHLGRAIVNALLSS</sequence>
<gene>
    <name evidence="10" type="ORF">MiSe_09860</name>
</gene>
<evidence type="ECO:0000256" key="4">
    <source>
        <dbReference type="ARBA" id="ARBA00022691"/>
    </source>
</evidence>
<dbReference type="SUPFAM" id="SSF51294">
    <property type="entry name" value="Hedgehog/intein (Hint) domain"/>
    <property type="match status" value="1"/>
</dbReference>
<dbReference type="Gene3D" id="3.40.50.150">
    <property type="entry name" value="Vaccinia Virus protein VP39"/>
    <property type="match status" value="2"/>
</dbReference>
<comment type="caution">
    <text evidence="10">The sequence shown here is derived from an EMBL/GenBank/DDBJ whole genome shotgun (WGS) entry which is preliminary data.</text>
</comment>
<evidence type="ECO:0000256" key="1">
    <source>
        <dbReference type="ARBA" id="ARBA00011975"/>
    </source>
</evidence>
<dbReference type="PRINTS" id="PR00379">
    <property type="entry name" value="INTEIN"/>
</dbReference>
<dbReference type="InterPro" id="IPR006141">
    <property type="entry name" value="Intein_N"/>
</dbReference>
<dbReference type="Proteomes" id="UP001050975">
    <property type="component" value="Unassembled WGS sequence"/>
</dbReference>
<dbReference type="GO" id="GO:0003677">
    <property type="term" value="F:DNA binding"/>
    <property type="evidence" value="ECO:0007669"/>
    <property type="project" value="TreeGrafter"/>
</dbReference>
<dbReference type="GO" id="GO:0016539">
    <property type="term" value="P:intein-mediated protein splicing"/>
    <property type="evidence" value="ECO:0007669"/>
    <property type="project" value="InterPro"/>
</dbReference>
<keyword evidence="2 8" id="KW-0489">Methyltransferase</keyword>
<dbReference type="PROSITE" id="PS50819">
    <property type="entry name" value="INTEIN_ENDONUCLEASE"/>
    <property type="match status" value="1"/>
</dbReference>
<dbReference type="GO" id="GO:0004519">
    <property type="term" value="F:endonuclease activity"/>
    <property type="evidence" value="ECO:0007669"/>
    <property type="project" value="InterPro"/>
</dbReference>